<dbReference type="SUPFAM" id="SSF50156">
    <property type="entry name" value="PDZ domain-like"/>
    <property type="match status" value="1"/>
</dbReference>
<dbReference type="PRINTS" id="PR00834">
    <property type="entry name" value="PROTEASES2C"/>
</dbReference>
<dbReference type="Gene3D" id="2.40.10.120">
    <property type="match status" value="1"/>
</dbReference>
<dbReference type="Gene3D" id="2.30.42.10">
    <property type="match status" value="1"/>
</dbReference>
<evidence type="ECO:0000256" key="2">
    <source>
        <dbReference type="ARBA" id="ARBA00022801"/>
    </source>
</evidence>
<comment type="caution">
    <text evidence="4">The sequence shown here is derived from an EMBL/GenBank/DDBJ whole genome shotgun (WGS) entry which is preliminary data.</text>
</comment>
<proteinExistence type="predicted"/>
<dbReference type="SMART" id="SM00228">
    <property type="entry name" value="PDZ"/>
    <property type="match status" value="1"/>
</dbReference>
<dbReference type="GO" id="GO:0006508">
    <property type="term" value="P:proteolysis"/>
    <property type="evidence" value="ECO:0007669"/>
    <property type="project" value="UniProtKB-KW"/>
</dbReference>
<evidence type="ECO:0000259" key="3">
    <source>
        <dbReference type="PROSITE" id="PS50106"/>
    </source>
</evidence>
<dbReference type="GO" id="GO:0004252">
    <property type="term" value="F:serine-type endopeptidase activity"/>
    <property type="evidence" value="ECO:0007669"/>
    <property type="project" value="InterPro"/>
</dbReference>
<dbReference type="SUPFAM" id="SSF50494">
    <property type="entry name" value="Trypsin-like serine proteases"/>
    <property type="match status" value="1"/>
</dbReference>
<evidence type="ECO:0000313" key="5">
    <source>
        <dbReference type="Proteomes" id="UP000589520"/>
    </source>
</evidence>
<dbReference type="Proteomes" id="UP000589520">
    <property type="component" value="Unassembled WGS sequence"/>
</dbReference>
<organism evidence="4 5">
    <name type="scientific">Granulicella arctica</name>
    <dbReference type="NCBI Taxonomy" id="940613"/>
    <lineage>
        <taxon>Bacteria</taxon>
        <taxon>Pseudomonadati</taxon>
        <taxon>Acidobacteriota</taxon>
        <taxon>Terriglobia</taxon>
        <taxon>Terriglobales</taxon>
        <taxon>Acidobacteriaceae</taxon>
        <taxon>Granulicella</taxon>
    </lineage>
</organism>
<dbReference type="PANTHER" id="PTHR43343">
    <property type="entry name" value="PEPTIDASE S12"/>
    <property type="match status" value="1"/>
</dbReference>
<dbReference type="Pfam" id="PF13365">
    <property type="entry name" value="Trypsin_2"/>
    <property type="match status" value="1"/>
</dbReference>
<gene>
    <name evidence="4" type="ORF">HDF17_000530</name>
</gene>
<dbReference type="AlphaFoldDB" id="A0A7Y9PFK1"/>
<dbReference type="EMBL" id="JACCCW010000001">
    <property type="protein sequence ID" value="NYF78243.1"/>
    <property type="molecule type" value="Genomic_DNA"/>
</dbReference>
<dbReference type="Pfam" id="PF13180">
    <property type="entry name" value="PDZ_2"/>
    <property type="match status" value="1"/>
</dbReference>
<keyword evidence="2" id="KW-0378">Hydrolase</keyword>
<reference evidence="4 5" key="1">
    <citation type="submission" date="2020-07" db="EMBL/GenBank/DDBJ databases">
        <title>Genomic Encyclopedia of Type Strains, Phase IV (KMG-V): Genome sequencing to study the core and pangenomes of soil and plant-associated prokaryotes.</title>
        <authorList>
            <person name="Whitman W."/>
        </authorList>
    </citation>
    <scope>NUCLEOTIDE SEQUENCE [LARGE SCALE GENOMIC DNA]</scope>
    <source>
        <strain evidence="4 5">X4EP2</strain>
    </source>
</reference>
<protein>
    <submittedName>
        <fullName evidence="4">S1-C subfamily serine protease</fullName>
    </submittedName>
</protein>
<evidence type="ECO:0000256" key="1">
    <source>
        <dbReference type="ARBA" id="ARBA00022670"/>
    </source>
</evidence>
<dbReference type="PROSITE" id="PS50106">
    <property type="entry name" value="PDZ"/>
    <property type="match status" value="1"/>
</dbReference>
<dbReference type="InterPro" id="IPR009003">
    <property type="entry name" value="Peptidase_S1_PA"/>
</dbReference>
<name>A0A7Y9PFK1_9BACT</name>
<dbReference type="PANTHER" id="PTHR43343:SF3">
    <property type="entry name" value="PROTEASE DO-LIKE 8, CHLOROPLASTIC"/>
    <property type="match status" value="1"/>
</dbReference>
<dbReference type="RefSeq" id="WP_179487498.1">
    <property type="nucleotide sequence ID" value="NZ_JACCCW010000001.1"/>
</dbReference>
<accession>A0A7Y9PFK1</accession>
<feature type="domain" description="PDZ" evidence="3">
    <location>
        <begin position="283"/>
        <end position="376"/>
    </location>
</feature>
<sequence length="400" mass="41982">MKLRPVLLVLVLLSGFYYLTTRVATTGSLARWVQHGVKPMETEGGAITGPLSLTTASAAPAFDSEEQQNIAVYKKALPSVVNITSTAVAFNFFYGPVPQQGQGSGFILNKDGLILTNNHVINNAQRVEVTLSDKHKYKATVLTVDKGHDLALIKINNVPNLVPATLAESHSLIVGQRVYAIGNPFGLSGTMTRGIVSAIRSIRGQEGNPIEDAIQTDAAVNPGNSGGPLLNSRGEVIGITTMIASNGADQSSGIGFAIPIDTAKAVLDDFAKYGRVRRPSLDIVTLPIGPDIAQQIGLPSDYGILIERVLPGGAAEKAGLHGGTQKMYDGNVPVMLGGDLIVAMDGQEIASPQDLSAAMNTHRAGDTVTLTVFRGQKKLSVKVTLGDAKDTVPGSQGEQV</sequence>
<keyword evidence="1 4" id="KW-0645">Protease</keyword>
<dbReference type="InterPro" id="IPR001940">
    <property type="entry name" value="Peptidase_S1C"/>
</dbReference>
<keyword evidence="5" id="KW-1185">Reference proteome</keyword>
<dbReference type="InterPro" id="IPR036034">
    <property type="entry name" value="PDZ_sf"/>
</dbReference>
<evidence type="ECO:0000313" key="4">
    <source>
        <dbReference type="EMBL" id="NYF78243.1"/>
    </source>
</evidence>
<dbReference type="InterPro" id="IPR001478">
    <property type="entry name" value="PDZ"/>
</dbReference>
<dbReference type="InterPro" id="IPR051201">
    <property type="entry name" value="Chloro_Bact_Ser_Proteases"/>
</dbReference>